<keyword evidence="4" id="KW-1133">Transmembrane helix</keyword>
<organism evidence="6 7">
    <name type="scientific">Listeria booriae</name>
    <dbReference type="NCBI Taxonomy" id="1552123"/>
    <lineage>
        <taxon>Bacteria</taxon>
        <taxon>Bacillati</taxon>
        <taxon>Bacillota</taxon>
        <taxon>Bacilli</taxon>
        <taxon>Bacillales</taxon>
        <taxon>Listeriaceae</taxon>
        <taxon>Listeria</taxon>
    </lineage>
</organism>
<feature type="coiled-coil region" evidence="2">
    <location>
        <begin position="1557"/>
        <end position="1587"/>
    </location>
</feature>
<keyword evidence="2" id="KW-0175">Coiled coil</keyword>
<reference evidence="6 7" key="1">
    <citation type="submission" date="2020-03" db="EMBL/GenBank/DDBJ databases">
        <title>Soil Listeria distribution.</title>
        <authorList>
            <person name="Liao J."/>
            <person name="Wiedmann M."/>
        </authorList>
    </citation>
    <scope>NUCLEOTIDE SEQUENCE [LARGE SCALE GENOMIC DNA]</scope>
    <source>
        <strain evidence="6 7">FSL L7-1816</strain>
    </source>
</reference>
<dbReference type="InterPro" id="IPR010090">
    <property type="entry name" value="Phage_tape_meas"/>
</dbReference>
<proteinExistence type="predicted"/>
<feature type="region of interest" description="Disordered" evidence="3">
    <location>
        <begin position="1305"/>
        <end position="1343"/>
    </location>
</feature>
<feature type="transmembrane region" description="Helical" evidence="4">
    <location>
        <begin position="540"/>
        <end position="561"/>
    </location>
</feature>
<name>A0A841XY49_9LIST</name>
<evidence type="ECO:0000259" key="5">
    <source>
        <dbReference type="Pfam" id="PF10145"/>
    </source>
</evidence>
<gene>
    <name evidence="6" type="ORF">HB811_07380</name>
</gene>
<evidence type="ECO:0000256" key="1">
    <source>
        <dbReference type="ARBA" id="ARBA00022612"/>
    </source>
</evidence>
<accession>A0A841XY49</accession>
<feature type="transmembrane region" description="Helical" evidence="4">
    <location>
        <begin position="617"/>
        <end position="645"/>
    </location>
</feature>
<evidence type="ECO:0000256" key="3">
    <source>
        <dbReference type="SAM" id="MobiDB-lite"/>
    </source>
</evidence>
<keyword evidence="4" id="KW-0472">Membrane</keyword>
<evidence type="ECO:0000313" key="6">
    <source>
        <dbReference type="EMBL" id="MBC1316590.1"/>
    </source>
</evidence>
<dbReference type="EMBL" id="JAAROV010000002">
    <property type="protein sequence ID" value="MBC1316590.1"/>
    <property type="molecule type" value="Genomic_DNA"/>
</dbReference>
<dbReference type="Proteomes" id="UP000543379">
    <property type="component" value="Unassembled WGS sequence"/>
</dbReference>
<dbReference type="NCBIfam" id="TIGR01760">
    <property type="entry name" value="tape_meas_TP901"/>
    <property type="match status" value="2"/>
</dbReference>
<evidence type="ECO:0000256" key="2">
    <source>
        <dbReference type="SAM" id="Coils"/>
    </source>
</evidence>
<sequence>MKVEKLDLEELNNKMQANGRFTDAVAQKQSLAGNKMGALRTQYAGLGQKITDLTRIREAERQKLETIASVSGKTSSAYMNQKARIAELDNQIKINSNTMDSYAKKIGGLSPQFDGMRNALDNTSARFKEVGDKAWETGKHVTTRFSAPIAVGLGVAIKKAADFEAQMSGVQSISGATNSEMKQLQDLAVQLGADTKYSAQEAAMGIEELLKAGLSITDVLNGGLSGALDLATAGELELASAAEIAATALNAFRDDNLSVAEAANILAGGANASATDVEGLRLGLQQVSAVASGAGLSFEDTATSLSVFAQNGLKGSDAGTSLKTMLMRLHPQTDAAWGEFERLGLVTTNTENAMKTLKDNGIKPLSSEQDILMEQMHDLAKSMAGPKATASKVNKEFNKLLENSGSLQSAFYDANGDLRSMAEISDILKNSLKGMSKEQQTAALNTMFGSDAIRAANIAAKEGAKGFKAMNKEMSKVTAAEVAKKKMDNLKGAVEELSGAAETLAISAGQTLIPTLTNVVKGAQKMLDSFNDLSPGTQKFITQLAMTGAVAGPAIMAFGGLARGLGSMTSLASKTVSGFSLLKLAMQGGSKGAQTLKTSTDLAGAGMSRVAMNSGKAGLSLLGLNPVLLGVTAALGVGFVAWKLWGEKAYESSQRASRWGTDVGKSADKALGNYQRFSQEAGVAIHNFETGVDGTAENIKKSFNKVIESMKETSKTFGEELDKSVNALDGSKTQEAAKKYAEERKKQNDASVKNAEKAANEITKIYESAAKNKVEVTAEAENIVLQNQQIMNKEQVDLLDASSKDQKVILEMLNGDFRNVSSEKLAISRKGTAEMLRNEEASLEKRNEAAKKLYGEDTVAYRDAIREHEKETRAATDTIVQSYFSMAEAGGQAKQDTIAFLSSYGYSYDEVAEKVKTSSEKAEKWTSVLTQNTHELSDTGQEAARKWQELVFDEKTLTTKTNAKEEIQKASESEQGWRNLQFILKDANLNSNAKEMITMALVENGKWDSLTFDEKELLATYNPDIVQNALSKMGEWDKLTPEVKTLILNSDSSATVVQSLKDIGLWDNMPNPLKKYLLADNSDLIQTLNTSGTAVVSYNGKKIDLKKLLADNKDVLNKLNKGEDVIISYNGRKVSLKQLMANNKDLLNKVSNGKVVIGNFNNIKTPTKILNANTTGLENAKSPIRDFGKLWSDVLNSPTTKTVTTVFKTQGSPIPKAPGLKTGTDFHKGGPALVNDAPGSRFKEMITTPDGNSFIPEGRNVLIPNLPRGSSVLRGDKTAKLIPRYASGTRKQVADKLAKKAEAERKKAAKAQEAARKKAEAARKKALREAEAARKREAKKPTLTKMSSAFNVAIQPNLSSIQYAGDSTKLNTQLKSLISKLTKESQNRKSKNISTTSVNAAKRFAENEYKKLQTLIKQRDTLIQKIKNGNEKLKELQQQSNDYAKGITDSAKSYTSITSLDKDGFDTKYMQQGMTERLKNLNEFNANLEKLKKMGVNKTTLSDIMEAGVEGGASYAKALAGSDKKTIQSLNSLQSQINTASSRLGNNSANYMYKAGIDSAKGLVKGLESQQKALENASKKMANTIVNTTKKTLKIKSPSQRFRDEVGKMIPSGLITGVESMRSKVAKTMNNLVTVPSIDIPPIREGSLLMTSIKSALGVSGETTAIQTVDNQGVIEQLVASNRQQGEMIQLLKALLSKDLIVDDKALERSNTKIQNRQLRNDLHSLGGSI</sequence>
<evidence type="ECO:0000313" key="7">
    <source>
        <dbReference type="Proteomes" id="UP000543379"/>
    </source>
</evidence>
<feature type="coiled-coil region" evidence="2">
    <location>
        <begin position="1412"/>
        <end position="1439"/>
    </location>
</feature>
<dbReference type="Pfam" id="PF10145">
    <property type="entry name" value="PhageMin_Tail"/>
    <property type="match status" value="1"/>
</dbReference>
<keyword evidence="1" id="KW-1188">Viral release from host cell</keyword>
<comment type="caution">
    <text evidence="6">The sequence shown here is derived from an EMBL/GenBank/DDBJ whole genome shotgun (WGS) entry which is preliminary data.</text>
</comment>
<evidence type="ECO:0000256" key="4">
    <source>
        <dbReference type="SAM" id="Phobius"/>
    </source>
</evidence>
<feature type="compositionally biased region" description="Basic and acidic residues" evidence="3">
    <location>
        <begin position="1313"/>
        <end position="1335"/>
    </location>
</feature>
<protein>
    <submittedName>
        <fullName evidence="6">Phage tail tape measure protein</fullName>
    </submittedName>
</protein>
<keyword evidence="4" id="KW-0812">Transmembrane</keyword>
<dbReference type="PANTHER" id="PTHR37813">
    <property type="entry name" value="FELS-2 PROPHAGE PROTEIN"/>
    <property type="match status" value="1"/>
</dbReference>
<dbReference type="PANTHER" id="PTHR37813:SF1">
    <property type="entry name" value="FELS-2 PROPHAGE PROTEIN"/>
    <property type="match status" value="1"/>
</dbReference>
<feature type="domain" description="Phage tail tape measure protein" evidence="5">
    <location>
        <begin position="185"/>
        <end position="359"/>
    </location>
</feature>